<comment type="caution">
    <text evidence="4">The sequence shown here is derived from an EMBL/GenBank/DDBJ whole genome shotgun (WGS) entry which is preliminary data.</text>
</comment>
<reference evidence="4" key="1">
    <citation type="submission" date="2016-02" db="EMBL/GenBank/DDBJ databases">
        <title>Genome sequence of Bacillus trypoxylicola KCTC 13244(T).</title>
        <authorList>
            <person name="Jeong H."/>
            <person name="Park S.-H."/>
            <person name="Choi S.-K."/>
        </authorList>
    </citation>
    <scope>NUCLEOTIDE SEQUENCE [LARGE SCALE GENOMIC DNA]</scope>
    <source>
        <strain evidence="4">KCTC 13244</strain>
    </source>
</reference>
<dbReference type="SUPFAM" id="SSF51735">
    <property type="entry name" value="NAD(P)-binding Rossmann-fold domains"/>
    <property type="match status" value="1"/>
</dbReference>
<dbReference type="OrthoDB" id="5786478at2"/>
<dbReference type="GO" id="GO:0005737">
    <property type="term" value="C:cytoplasm"/>
    <property type="evidence" value="ECO:0007669"/>
    <property type="project" value="TreeGrafter"/>
</dbReference>
<dbReference type="AlphaFoldDB" id="A0A161Q317"/>
<protein>
    <recommendedName>
        <fullName evidence="6">Short-chain dehydrogenase</fullName>
    </recommendedName>
</protein>
<dbReference type="InterPro" id="IPR002347">
    <property type="entry name" value="SDR_fam"/>
</dbReference>
<name>A0A161Q317_9BACI</name>
<organism evidence="4 5">
    <name type="scientific">Alkalihalobacillus trypoxylicola</name>
    <dbReference type="NCBI Taxonomy" id="519424"/>
    <lineage>
        <taxon>Bacteria</taxon>
        <taxon>Bacillati</taxon>
        <taxon>Bacillota</taxon>
        <taxon>Bacilli</taxon>
        <taxon>Bacillales</taxon>
        <taxon>Bacillaceae</taxon>
        <taxon>Alkalihalobacillus</taxon>
    </lineage>
</organism>
<dbReference type="GO" id="GO:0016491">
    <property type="term" value="F:oxidoreductase activity"/>
    <property type="evidence" value="ECO:0007669"/>
    <property type="project" value="UniProtKB-KW"/>
</dbReference>
<accession>A0A161Q317</accession>
<evidence type="ECO:0000313" key="4">
    <source>
        <dbReference type="EMBL" id="KYG30358.1"/>
    </source>
</evidence>
<dbReference type="Proteomes" id="UP000075806">
    <property type="component" value="Unassembled WGS sequence"/>
</dbReference>
<evidence type="ECO:0008006" key="6">
    <source>
        <dbReference type="Google" id="ProtNLM"/>
    </source>
</evidence>
<dbReference type="PRINTS" id="PR00081">
    <property type="entry name" value="GDHRDH"/>
</dbReference>
<gene>
    <name evidence="4" type="ORF">AZF04_19935</name>
</gene>
<keyword evidence="2" id="KW-0521">NADP</keyword>
<evidence type="ECO:0000256" key="3">
    <source>
        <dbReference type="ARBA" id="ARBA00023002"/>
    </source>
</evidence>
<sequence length="230" mass="25603">MNILVTGANRGLGLALVKQGIEQGHFMIASVRSPHSKLKEIKKVIDSHPEQVKMLILDVTDEHSTKEAKKEVDKWGIKLDSIVNSAGVLISREKELEQLNFDEGMATFEINTFGPVRVMKHFLPLLNKEGSSVINISSDAGSVENTYSGDYFYGMSKAALNMFSEKLRIGFPHLKVLSIHPGWMKTDMGGIEAEFNPDEVAAEILKSIKGKKAVDPNHTFYDFKGHKLNF</sequence>
<dbReference type="STRING" id="519424.AZF04_19935"/>
<comment type="similarity">
    <text evidence="1">Belongs to the short-chain dehydrogenases/reductases (SDR) family.</text>
</comment>
<keyword evidence="5" id="KW-1185">Reference proteome</keyword>
<dbReference type="CDD" id="cd05325">
    <property type="entry name" value="carb_red_sniffer_like_SDR_c"/>
    <property type="match status" value="1"/>
</dbReference>
<dbReference type="RefSeq" id="WP_061949007.1">
    <property type="nucleotide sequence ID" value="NZ_LTAO01000021.1"/>
</dbReference>
<dbReference type="PANTHER" id="PTHR43544">
    <property type="entry name" value="SHORT-CHAIN DEHYDROGENASE/REDUCTASE"/>
    <property type="match status" value="1"/>
</dbReference>
<dbReference type="Gene3D" id="3.40.50.720">
    <property type="entry name" value="NAD(P)-binding Rossmann-like Domain"/>
    <property type="match status" value="1"/>
</dbReference>
<evidence type="ECO:0000256" key="2">
    <source>
        <dbReference type="ARBA" id="ARBA00022857"/>
    </source>
</evidence>
<dbReference type="InterPro" id="IPR020904">
    <property type="entry name" value="Sc_DH/Rdtase_CS"/>
</dbReference>
<proteinExistence type="inferred from homology"/>
<dbReference type="EMBL" id="LTAO01000021">
    <property type="protein sequence ID" value="KYG30358.1"/>
    <property type="molecule type" value="Genomic_DNA"/>
</dbReference>
<dbReference type="InterPro" id="IPR051468">
    <property type="entry name" value="Fungal_SecMetab_SDRs"/>
</dbReference>
<dbReference type="InterPro" id="IPR036291">
    <property type="entry name" value="NAD(P)-bd_dom_sf"/>
</dbReference>
<dbReference type="PANTHER" id="PTHR43544:SF7">
    <property type="entry name" value="NADB-LER2"/>
    <property type="match status" value="1"/>
</dbReference>
<evidence type="ECO:0000313" key="5">
    <source>
        <dbReference type="Proteomes" id="UP000075806"/>
    </source>
</evidence>
<dbReference type="Pfam" id="PF00106">
    <property type="entry name" value="adh_short"/>
    <property type="match status" value="1"/>
</dbReference>
<dbReference type="PROSITE" id="PS00061">
    <property type="entry name" value="ADH_SHORT"/>
    <property type="match status" value="1"/>
</dbReference>
<keyword evidence="3" id="KW-0560">Oxidoreductase</keyword>
<evidence type="ECO:0000256" key="1">
    <source>
        <dbReference type="ARBA" id="ARBA00006484"/>
    </source>
</evidence>